<protein>
    <recommendedName>
        <fullName evidence="2">Urease accessory protein UreH-like transmembrane domain-containing protein</fullName>
    </recommendedName>
</protein>
<feature type="transmembrane region" description="Helical" evidence="1">
    <location>
        <begin position="230"/>
        <end position="253"/>
    </location>
</feature>
<name>A0A1H7HEP8_HALLR</name>
<feature type="transmembrane region" description="Helical" evidence="1">
    <location>
        <begin position="196"/>
        <end position="218"/>
    </location>
</feature>
<feature type="domain" description="Urease accessory protein UreH-like transmembrane" evidence="2">
    <location>
        <begin position="21"/>
        <end position="239"/>
    </location>
</feature>
<gene>
    <name evidence="3" type="ORF">SAMN04488691_101569</name>
</gene>
<accession>A0A1H7HEP8</accession>
<dbReference type="Pfam" id="PF13386">
    <property type="entry name" value="DsbD_2"/>
    <property type="match status" value="1"/>
</dbReference>
<evidence type="ECO:0000313" key="3">
    <source>
        <dbReference type="EMBL" id="SEK48866.1"/>
    </source>
</evidence>
<feature type="transmembrane region" description="Helical" evidence="1">
    <location>
        <begin position="20"/>
        <end position="44"/>
    </location>
</feature>
<evidence type="ECO:0000259" key="2">
    <source>
        <dbReference type="Pfam" id="PF13386"/>
    </source>
</evidence>
<organism evidence="3 4">
    <name type="scientific">Haloferax larsenii</name>
    <dbReference type="NCBI Taxonomy" id="302484"/>
    <lineage>
        <taxon>Archaea</taxon>
        <taxon>Methanobacteriati</taxon>
        <taxon>Methanobacteriota</taxon>
        <taxon>Stenosarchaea group</taxon>
        <taxon>Halobacteria</taxon>
        <taxon>Halobacteriales</taxon>
        <taxon>Haloferacaceae</taxon>
        <taxon>Haloferax</taxon>
    </lineage>
</organism>
<reference evidence="3 4" key="1">
    <citation type="submission" date="2016-10" db="EMBL/GenBank/DDBJ databases">
        <authorList>
            <person name="de Groot N.N."/>
        </authorList>
    </citation>
    <scope>NUCLEOTIDE SEQUENCE [LARGE SCALE GENOMIC DNA]</scope>
    <source>
        <strain evidence="3 4">CDM_5</strain>
    </source>
</reference>
<dbReference type="AlphaFoldDB" id="A0A1H7HEP8"/>
<feature type="transmembrane region" description="Helical" evidence="1">
    <location>
        <begin position="105"/>
        <end position="124"/>
    </location>
</feature>
<dbReference type="InterPro" id="IPR039447">
    <property type="entry name" value="UreH-like_TM_dom"/>
</dbReference>
<evidence type="ECO:0000313" key="4">
    <source>
        <dbReference type="Proteomes" id="UP000183894"/>
    </source>
</evidence>
<dbReference type="EMBL" id="FOAD01000001">
    <property type="protein sequence ID" value="SEK48866.1"/>
    <property type="molecule type" value="Genomic_DNA"/>
</dbReference>
<proteinExistence type="predicted"/>
<keyword evidence="1" id="KW-1133">Transmembrane helix</keyword>
<keyword evidence="1" id="KW-0472">Membrane</keyword>
<sequence length="265" mass="27653">MMDGGITVPTWVADSPEAIAFLFVGLLGGAHCLGMCGPLVSVYADRLSEREQTDSLTLFQVRQHALFNVGRALSYAALGAAFALAGSLLFGAVDALSLFGSGVRGTMGLLVGSAIILTGVGYLVGRSSAMDRFTPAPVTRLFGRISGWATAHVDRLVGGPRILGLGAIHGLLPCPIIYPAYLYAFATGAPVRSAALLGLLGLGTIPTLFLYGTLLGQVSARRRKTLHRALGASFLVLGYIPLSHGLMLLGVAVPHLHVPFYQPLG</sequence>
<keyword evidence="1" id="KW-0812">Transmembrane</keyword>
<dbReference type="PANTHER" id="PTHR42208:SF1">
    <property type="entry name" value="HEAVY METAL TRANSPORTER"/>
    <property type="match status" value="1"/>
</dbReference>
<feature type="transmembrane region" description="Helical" evidence="1">
    <location>
        <begin position="72"/>
        <end position="93"/>
    </location>
</feature>
<dbReference type="Proteomes" id="UP000183894">
    <property type="component" value="Unassembled WGS sequence"/>
</dbReference>
<evidence type="ECO:0000256" key="1">
    <source>
        <dbReference type="SAM" id="Phobius"/>
    </source>
</evidence>
<dbReference type="PANTHER" id="PTHR42208">
    <property type="entry name" value="HEAVY METAL TRANSPORTER-RELATED"/>
    <property type="match status" value="1"/>
</dbReference>
<feature type="transmembrane region" description="Helical" evidence="1">
    <location>
        <begin position="162"/>
        <end position="184"/>
    </location>
</feature>